<dbReference type="STRING" id="576131.SAMN05444486_102735"/>
<keyword evidence="3" id="KW-1185">Reference proteome</keyword>
<dbReference type="InterPro" id="IPR007461">
    <property type="entry name" value="Ysc84_actin-binding"/>
</dbReference>
<sequence length="211" mass="22227">MLKRRSLTDKLDITGTLFRQYGSEIMNTLSRRSFALGAVASTGLLAACGNGIGSKGSASIDARVDQTLNFLYGQYPSTQGLAAKSAGMLVMPLVTEAGFGIGGGYGRGALRVNDVTVDYYSATKGSVGLQIGAQQYAHVLFFMTEDALMGFRRSNGWAAGADVEYVFRDQGENIRAETTTATSPVLAVIFGQAGLLAGASLEGVKYSRIIP</sequence>
<accession>A0A1H3KUA9</accession>
<organism evidence="2 3">
    <name type="scientific">Lentibacter algarum</name>
    <dbReference type="NCBI Taxonomy" id="576131"/>
    <lineage>
        <taxon>Bacteria</taxon>
        <taxon>Pseudomonadati</taxon>
        <taxon>Pseudomonadota</taxon>
        <taxon>Alphaproteobacteria</taxon>
        <taxon>Rhodobacterales</taxon>
        <taxon>Roseobacteraceae</taxon>
        <taxon>Lentibacter</taxon>
    </lineage>
</organism>
<evidence type="ECO:0000313" key="2">
    <source>
        <dbReference type="EMBL" id="SDY55338.1"/>
    </source>
</evidence>
<protein>
    <submittedName>
        <fullName evidence="2">Lipid-binding SYLF domain-containing protein</fullName>
    </submittedName>
</protein>
<name>A0A1H3KUA9_9RHOB</name>
<dbReference type="EMBL" id="FNPR01000002">
    <property type="protein sequence ID" value="SDY55338.1"/>
    <property type="molecule type" value="Genomic_DNA"/>
</dbReference>
<dbReference type="Pfam" id="PF04366">
    <property type="entry name" value="Ysc84"/>
    <property type="match status" value="1"/>
</dbReference>
<dbReference type="AlphaFoldDB" id="A0A1H3KUA9"/>
<proteinExistence type="predicted"/>
<evidence type="ECO:0000259" key="1">
    <source>
        <dbReference type="Pfam" id="PF04366"/>
    </source>
</evidence>
<reference evidence="2 3" key="1">
    <citation type="submission" date="2016-10" db="EMBL/GenBank/DDBJ databases">
        <authorList>
            <person name="de Groot N.N."/>
        </authorList>
    </citation>
    <scope>NUCLEOTIDE SEQUENCE [LARGE SCALE GENOMIC DNA]</scope>
    <source>
        <strain evidence="2 3">DSM 24677</strain>
    </source>
</reference>
<dbReference type="Proteomes" id="UP000199026">
    <property type="component" value="Unassembled WGS sequence"/>
</dbReference>
<gene>
    <name evidence="2" type="ORF">SAMN05444486_102735</name>
</gene>
<evidence type="ECO:0000313" key="3">
    <source>
        <dbReference type="Proteomes" id="UP000199026"/>
    </source>
</evidence>
<feature type="domain" description="Ysc84 actin-binding" evidence="1">
    <location>
        <begin position="124"/>
        <end position="206"/>
    </location>
</feature>